<protein>
    <submittedName>
        <fullName evidence="1">Uncharacterized protein</fullName>
    </submittedName>
</protein>
<organism evidence="1 2">
    <name type="scientific">Solanum bulbocastanum</name>
    <name type="common">Wild potato</name>
    <dbReference type="NCBI Taxonomy" id="147425"/>
    <lineage>
        <taxon>Eukaryota</taxon>
        <taxon>Viridiplantae</taxon>
        <taxon>Streptophyta</taxon>
        <taxon>Embryophyta</taxon>
        <taxon>Tracheophyta</taxon>
        <taxon>Spermatophyta</taxon>
        <taxon>Magnoliopsida</taxon>
        <taxon>eudicotyledons</taxon>
        <taxon>Gunneridae</taxon>
        <taxon>Pentapetalae</taxon>
        <taxon>asterids</taxon>
        <taxon>lamiids</taxon>
        <taxon>Solanales</taxon>
        <taxon>Solanaceae</taxon>
        <taxon>Solanoideae</taxon>
        <taxon>Solaneae</taxon>
        <taxon>Solanum</taxon>
    </lineage>
</organism>
<sequence length="16" mass="1966">MVLNDQRVIEHFHSKI</sequence>
<dbReference type="AlphaFoldDB" id="A0AAN8Y9Y5"/>
<gene>
    <name evidence="1" type="ORF">RDI58_019729</name>
</gene>
<reference evidence="1 2" key="1">
    <citation type="submission" date="2024-02" db="EMBL/GenBank/DDBJ databases">
        <title>de novo genome assembly of Solanum bulbocastanum strain 11H21.</title>
        <authorList>
            <person name="Hosaka A.J."/>
        </authorList>
    </citation>
    <scope>NUCLEOTIDE SEQUENCE [LARGE SCALE GENOMIC DNA]</scope>
    <source>
        <tissue evidence="1">Young leaves</tissue>
    </source>
</reference>
<evidence type="ECO:0000313" key="2">
    <source>
        <dbReference type="Proteomes" id="UP001371456"/>
    </source>
</evidence>
<evidence type="ECO:0000313" key="1">
    <source>
        <dbReference type="EMBL" id="KAK6781933.1"/>
    </source>
</evidence>
<dbReference type="EMBL" id="JBANQN010000008">
    <property type="protein sequence ID" value="KAK6781933.1"/>
    <property type="molecule type" value="Genomic_DNA"/>
</dbReference>
<accession>A0AAN8Y9Y5</accession>
<name>A0AAN8Y9Y5_SOLBU</name>
<proteinExistence type="predicted"/>
<comment type="caution">
    <text evidence="1">The sequence shown here is derived from an EMBL/GenBank/DDBJ whole genome shotgun (WGS) entry which is preliminary data.</text>
</comment>
<keyword evidence="2" id="KW-1185">Reference proteome</keyword>
<dbReference type="Proteomes" id="UP001371456">
    <property type="component" value="Unassembled WGS sequence"/>
</dbReference>